<keyword evidence="2" id="KW-0805">Transcription regulation</keyword>
<dbReference type="SUPFAM" id="SSF55455">
    <property type="entry name" value="SRF-like"/>
    <property type="match status" value="1"/>
</dbReference>
<dbReference type="InterPro" id="IPR033896">
    <property type="entry name" value="MEF2-like_N"/>
</dbReference>
<evidence type="ECO:0000256" key="6">
    <source>
        <dbReference type="SAM" id="MobiDB-lite"/>
    </source>
</evidence>
<keyword evidence="3" id="KW-0238">DNA-binding</keyword>
<dbReference type="GO" id="GO:0000977">
    <property type="term" value="F:RNA polymerase II transcription regulatory region sequence-specific DNA binding"/>
    <property type="evidence" value="ECO:0007669"/>
    <property type="project" value="InterPro"/>
</dbReference>
<dbReference type="InterPro" id="IPR002100">
    <property type="entry name" value="TF_MADSbox"/>
</dbReference>
<dbReference type="Pfam" id="PF00319">
    <property type="entry name" value="SRF-TF"/>
    <property type="match status" value="1"/>
</dbReference>
<dbReference type="AlphaFoldDB" id="A0AAN7KAK4"/>
<evidence type="ECO:0000256" key="1">
    <source>
        <dbReference type="ARBA" id="ARBA00004123"/>
    </source>
</evidence>
<dbReference type="InterPro" id="IPR050142">
    <property type="entry name" value="MADS-box/MEF2_TF"/>
</dbReference>
<keyword evidence="5" id="KW-0539">Nucleus</keyword>
<gene>
    <name evidence="8" type="ORF">SAY87_005851</name>
</gene>
<dbReference type="PROSITE" id="PS50066">
    <property type="entry name" value="MADS_BOX_2"/>
    <property type="match status" value="1"/>
</dbReference>
<organism evidence="8 9">
    <name type="scientific">Trapa incisa</name>
    <dbReference type="NCBI Taxonomy" id="236973"/>
    <lineage>
        <taxon>Eukaryota</taxon>
        <taxon>Viridiplantae</taxon>
        <taxon>Streptophyta</taxon>
        <taxon>Embryophyta</taxon>
        <taxon>Tracheophyta</taxon>
        <taxon>Spermatophyta</taxon>
        <taxon>Magnoliopsida</taxon>
        <taxon>eudicotyledons</taxon>
        <taxon>Gunneridae</taxon>
        <taxon>Pentapetalae</taxon>
        <taxon>rosids</taxon>
        <taxon>malvids</taxon>
        <taxon>Myrtales</taxon>
        <taxon>Lythraceae</taxon>
        <taxon>Trapa</taxon>
    </lineage>
</organism>
<keyword evidence="4" id="KW-0804">Transcription</keyword>
<evidence type="ECO:0000259" key="7">
    <source>
        <dbReference type="PROSITE" id="PS50066"/>
    </source>
</evidence>
<dbReference type="Gene3D" id="3.40.1810.10">
    <property type="entry name" value="Transcription factor, MADS-box"/>
    <property type="match status" value="1"/>
</dbReference>
<comment type="subcellular location">
    <subcellularLocation>
        <location evidence="1">Nucleus</location>
    </subcellularLocation>
</comment>
<dbReference type="GO" id="GO:0045944">
    <property type="term" value="P:positive regulation of transcription by RNA polymerase II"/>
    <property type="evidence" value="ECO:0007669"/>
    <property type="project" value="InterPro"/>
</dbReference>
<evidence type="ECO:0000256" key="4">
    <source>
        <dbReference type="ARBA" id="ARBA00023163"/>
    </source>
</evidence>
<name>A0AAN7KAK4_9MYRT</name>
<reference evidence="8 9" key="1">
    <citation type="journal article" date="2023" name="Hortic Res">
        <title>Pangenome of water caltrop reveals structural variations and asymmetric subgenome divergence after allopolyploidization.</title>
        <authorList>
            <person name="Zhang X."/>
            <person name="Chen Y."/>
            <person name="Wang L."/>
            <person name="Yuan Y."/>
            <person name="Fang M."/>
            <person name="Shi L."/>
            <person name="Lu R."/>
            <person name="Comes H.P."/>
            <person name="Ma Y."/>
            <person name="Chen Y."/>
            <person name="Huang G."/>
            <person name="Zhou Y."/>
            <person name="Zheng Z."/>
            <person name="Qiu Y."/>
        </authorList>
    </citation>
    <scope>NUCLEOTIDE SEQUENCE [LARGE SCALE GENOMIC DNA]</scope>
    <source>
        <tissue evidence="8">Roots</tissue>
    </source>
</reference>
<feature type="compositionally biased region" description="Low complexity" evidence="6">
    <location>
        <begin position="315"/>
        <end position="327"/>
    </location>
</feature>
<proteinExistence type="predicted"/>
<evidence type="ECO:0000256" key="3">
    <source>
        <dbReference type="ARBA" id="ARBA00023125"/>
    </source>
</evidence>
<protein>
    <recommendedName>
        <fullName evidence="7">MADS-box domain-containing protein</fullName>
    </recommendedName>
</protein>
<dbReference type="PANTHER" id="PTHR48019">
    <property type="entry name" value="SERUM RESPONSE FACTOR HOMOLOG"/>
    <property type="match status" value="1"/>
</dbReference>
<dbReference type="PRINTS" id="PR00404">
    <property type="entry name" value="MADSDOMAIN"/>
</dbReference>
<evidence type="ECO:0000256" key="2">
    <source>
        <dbReference type="ARBA" id="ARBA00023015"/>
    </source>
</evidence>
<keyword evidence="9" id="KW-1185">Reference proteome</keyword>
<comment type="caution">
    <text evidence="8">The sequence shown here is derived from an EMBL/GenBank/DDBJ whole genome shotgun (WGS) entry which is preliminary data.</text>
</comment>
<feature type="domain" description="MADS-box" evidence="7">
    <location>
        <begin position="1"/>
        <end position="61"/>
    </location>
</feature>
<feature type="compositionally biased region" description="Polar residues" evidence="6">
    <location>
        <begin position="328"/>
        <end position="358"/>
    </location>
</feature>
<dbReference type="FunFam" id="3.40.1810.10:FF:000028">
    <property type="entry name" value="Agamous-like MADS-box protein AGL66 isoform A"/>
    <property type="match status" value="1"/>
</dbReference>
<evidence type="ECO:0000313" key="9">
    <source>
        <dbReference type="Proteomes" id="UP001345219"/>
    </source>
</evidence>
<accession>A0AAN7KAK4</accession>
<dbReference type="InterPro" id="IPR036879">
    <property type="entry name" value="TF_MADSbox_sf"/>
</dbReference>
<dbReference type="EMBL" id="JAXIOK010000010">
    <property type="protein sequence ID" value="KAK4760958.1"/>
    <property type="molecule type" value="Genomic_DNA"/>
</dbReference>
<feature type="region of interest" description="Disordered" evidence="6">
    <location>
        <begin position="305"/>
        <end position="358"/>
    </location>
</feature>
<dbReference type="GO" id="GO:0046983">
    <property type="term" value="F:protein dimerization activity"/>
    <property type="evidence" value="ECO:0007669"/>
    <property type="project" value="InterPro"/>
</dbReference>
<dbReference type="CDD" id="cd00265">
    <property type="entry name" value="MADS_MEF2_like"/>
    <property type="match status" value="1"/>
</dbReference>
<dbReference type="GO" id="GO:0005634">
    <property type="term" value="C:nucleus"/>
    <property type="evidence" value="ECO:0007669"/>
    <property type="project" value="UniProtKB-SubCell"/>
</dbReference>
<dbReference type="Proteomes" id="UP001345219">
    <property type="component" value="Chromosome 5"/>
</dbReference>
<evidence type="ECO:0000256" key="5">
    <source>
        <dbReference type="ARBA" id="ARBA00023242"/>
    </source>
</evidence>
<dbReference type="PROSITE" id="PS00350">
    <property type="entry name" value="MADS_BOX_1"/>
    <property type="match status" value="1"/>
</dbReference>
<evidence type="ECO:0000313" key="8">
    <source>
        <dbReference type="EMBL" id="KAK4760958.1"/>
    </source>
</evidence>
<sequence>MGRVKLQIKRIENSTNRQVTYSKRRNGLIKKAYELSVLCDIDIALIMFSPSNKLNHFSGRKRIEDVLTRYLDTSEDERKGIVQNKEYLISALKKLKTENDIALQIANPVEPNPNLEELQQEINNLQHQLRSAEEQLRIFEPDPLTFTSQEETDACEKNLLDTLARVTERKKYLLGGQSSAYDDPSNLQIYLDAQDGVPTSLENAVVMWLPENGHNSGIPACVGPDTPSIPIRNDGSQQAIYDTLAQGTVGISGLEACGYPMAASTSLPSWPNNYTSTELLSAFMPPTPYQSMKPEMVDQGIPSMMAHQHQHQHQQQHQQQAQAQAQAVTSSSSAHVPSTEEVTNYSEGSKLPQINNVG</sequence>
<dbReference type="SMART" id="SM00432">
    <property type="entry name" value="MADS"/>
    <property type="match status" value="1"/>
</dbReference>